<protein>
    <submittedName>
        <fullName evidence="2">Fungal specific transcription factor domain-containing protein</fullName>
    </submittedName>
</protein>
<evidence type="ECO:0000313" key="2">
    <source>
        <dbReference type="EMBL" id="KAF6807191.1"/>
    </source>
</evidence>
<feature type="signal peptide" evidence="1">
    <location>
        <begin position="1"/>
        <end position="20"/>
    </location>
</feature>
<keyword evidence="1" id="KW-0732">Signal</keyword>
<organism evidence="2 3">
    <name type="scientific">Colletotrichum plurivorum</name>
    <dbReference type="NCBI Taxonomy" id="2175906"/>
    <lineage>
        <taxon>Eukaryota</taxon>
        <taxon>Fungi</taxon>
        <taxon>Dikarya</taxon>
        <taxon>Ascomycota</taxon>
        <taxon>Pezizomycotina</taxon>
        <taxon>Sordariomycetes</taxon>
        <taxon>Hypocreomycetidae</taxon>
        <taxon>Glomerellales</taxon>
        <taxon>Glomerellaceae</taxon>
        <taxon>Colletotrichum</taxon>
        <taxon>Colletotrichum orchidearum species complex</taxon>
    </lineage>
</organism>
<dbReference type="AlphaFoldDB" id="A0A8H6J6V9"/>
<dbReference type="EMBL" id="WIGO01000644">
    <property type="protein sequence ID" value="KAF6807191.1"/>
    <property type="molecule type" value="Genomic_DNA"/>
</dbReference>
<accession>A0A8H6J6V9</accession>
<reference evidence="2" key="1">
    <citation type="journal article" date="2020" name="Phytopathology">
        <title>Genome Sequence Resources of Colletotrichum truncatum, C. plurivorum, C. musicola, and C. sojae: Four Species Pathogenic to Soybean (Glycine max).</title>
        <authorList>
            <person name="Rogerio F."/>
            <person name="Boufleur T.R."/>
            <person name="Ciampi-Guillardi M."/>
            <person name="Sukno S.A."/>
            <person name="Thon M.R."/>
            <person name="Massola Junior N.S."/>
            <person name="Baroncelli R."/>
        </authorList>
    </citation>
    <scope>NUCLEOTIDE SEQUENCE</scope>
    <source>
        <strain evidence="2">LFN00145</strain>
    </source>
</reference>
<comment type="caution">
    <text evidence="2">The sequence shown here is derived from an EMBL/GenBank/DDBJ whole genome shotgun (WGS) entry which is preliminary data.</text>
</comment>
<sequence length="192" mass="20428">MKTSTVLLAVCTVFFGSADAWWCTSYGKKAYHLSCTALYPGRNTFCCSAQEGGDRHTWRGDCYLEYDTPCGNGGFEGCANKDRVGALAKVTVAAGHILPSFSVDVAAYYPVILRVGLDLLLGQVAPESGVGLVALHQPTPGSKIIVIEDSYSGNEADQANGNINNAWPDEEDEDSVEDNIASLLAALQNNDA</sequence>
<evidence type="ECO:0000256" key="1">
    <source>
        <dbReference type="SAM" id="SignalP"/>
    </source>
</evidence>
<keyword evidence="3" id="KW-1185">Reference proteome</keyword>
<name>A0A8H6J6V9_9PEZI</name>
<dbReference type="Proteomes" id="UP000654918">
    <property type="component" value="Unassembled WGS sequence"/>
</dbReference>
<feature type="chain" id="PRO_5034721669" evidence="1">
    <location>
        <begin position="21"/>
        <end position="192"/>
    </location>
</feature>
<gene>
    <name evidence="2" type="ORF">CPLU01_15824</name>
</gene>
<proteinExistence type="predicted"/>
<evidence type="ECO:0000313" key="3">
    <source>
        <dbReference type="Proteomes" id="UP000654918"/>
    </source>
</evidence>